<protein>
    <submittedName>
        <fullName evidence="2">Uncharacterized protein</fullName>
    </submittedName>
</protein>
<evidence type="ECO:0000256" key="1">
    <source>
        <dbReference type="SAM" id="Phobius"/>
    </source>
</evidence>
<accession>A0AA39QJ78</accession>
<name>A0AA39QJ78_9AGAR</name>
<dbReference type="EMBL" id="JAUEPU010000005">
    <property type="protein sequence ID" value="KAK0502613.1"/>
    <property type="molecule type" value="Genomic_DNA"/>
</dbReference>
<proteinExistence type="predicted"/>
<reference evidence="2" key="1">
    <citation type="submission" date="2023-06" db="EMBL/GenBank/DDBJ databases">
        <authorList>
            <consortium name="Lawrence Berkeley National Laboratory"/>
            <person name="Ahrendt S."/>
            <person name="Sahu N."/>
            <person name="Indic B."/>
            <person name="Wong-Bajracharya J."/>
            <person name="Merenyi Z."/>
            <person name="Ke H.-M."/>
            <person name="Monk M."/>
            <person name="Kocsube S."/>
            <person name="Drula E."/>
            <person name="Lipzen A."/>
            <person name="Balint B."/>
            <person name="Henrissat B."/>
            <person name="Andreopoulos B."/>
            <person name="Martin F.M."/>
            <person name="Harder C.B."/>
            <person name="Rigling D."/>
            <person name="Ford K.L."/>
            <person name="Foster G.D."/>
            <person name="Pangilinan J."/>
            <person name="Papanicolaou A."/>
            <person name="Barry K."/>
            <person name="LaButti K."/>
            <person name="Viragh M."/>
            <person name="Koriabine M."/>
            <person name="Yan M."/>
            <person name="Riley R."/>
            <person name="Champramary S."/>
            <person name="Plett K.L."/>
            <person name="Tsai I.J."/>
            <person name="Slot J."/>
            <person name="Sipos G."/>
            <person name="Plett J."/>
            <person name="Nagy L.G."/>
            <person name="Grigoriev I.V."/>
        </authorList>
    </citation>
    <scope>NUCLEOTIDE SEQUENCE</scope>
    <source>
        <strain evidence="2">HWK02</strain>
    </source>
</reference>
<organism evidence="2 3">
    <name type="scientific">Armillaria luteobubalina</name>
    <dbReference type="NCBI Taxonomy" id="153913"/>
    <lineage>
        <taxon>Eukaryota</taxon>
        <taxon>Fungi</taxon>
        <taxon>Dikarya</taxon>
        <taxon>Basidiomycota</taxon>
        <taxon>Agaricomycotina</taxon>
        <taxon>Agaricomycetes</taxon>
        <taxon>Agaricomycetidae</taxon>
        <taxon>Agaricales</taxon>
        <taxon>Marasmiineae</taxon>
        <taxon>Physalacriaceae</taxon>
        <taxon>Armillaria</taxon>
    </lineage>
</organism>
<keyword evidence="1" id="KW-1133">Transmembrane helix</keyword>
<keyword evidence="1" id="KW-0472">Membrane</keyword>
<evidence type="ECO:0000313" key="2">
    <source>
        <dbReference type="EMBL" id="KAK0502613.1"/>
    </source>
</evidence>
<keyword evidence="1" id="KW-0812">Transmembrane</keyword>
<gene>
    <name evidence="2" type="ORF">EDD18DRAFT_1101010</name>
</gene>
<evidence type="ECO:0000313" key="3">
    <source>
        <dbReference type="Proteomes" id="UP001175228"/>
    </source>
</evidence>
<feature type="transmembrane region" description="Helical" evidence="1">
    <location>
        <begin position="48"/>
        <end position="66"/>
    </location>
</feature>
<keyword evidence="3" id="KW-1185">Reference proteome</keyword>
<sequence>MFIEASLHFIPFFIGTCTKDEVVFIQLVFLGVVLFQTFKRVGGTMKEAVIPVVLAVHVVMVVYAVMVDDSVMEAVEEEVADIPTDVALADELKEYTVFLACQVLQKEALDEGAVEIPVDVPPADEPERYIVPLACWILWMEVVKEEVADIPTDVALGDKPEGMIHDFVMGVADSDLEVADLPVEVTLGDEPEEYMVVEAVDED</sequence>
<feature type="transmembrane region" description="Helical" evidence="1">
    <location>
        <begin position="12"/>
        <end position="36"/>
    </location>
</feature>
<dbReference type="Proteomes" id="UP001175228">
    <property type="component" value="Unassembled WGS sequence"/>
</dbReference>
<comment type="caution">
    <text evidence="2">The sequence shown here is derived from an EMBL/GenBank/DDBJ whole genome shotgun (WGS) entry which is preliminary data.</text>
</comment>
<dbReference type="AlphaFoldDB" id="A0AA39QJ78"/>